<evidence type="ECO:0000259" key="1">
    <source>
        <dbReference type="Pfam" id="PF01425"/>
    </source>
</evidence>
<accession>A0AAV8XIX9</accession>
<dbReference type="PANTHER" id="PTHR43372:SF3">
    <property type="entry name" value="AT07710P-RELATED"/>
    <property type="match status" value="1"/>
</dbReference>
<dbReference type="EMBL" id="JAPWTK010000590">
    <property type="protein sequence ID" value="KAJ8938032.1"/>
    <property type="molecule type" value="Genomic_DNA"/>
</dbReference>
<feature type="domain" description="Amidase" evidence="1">
    <location>
        <begin position="25"/>
        <end position="267"/>
    </location>
</feature>
<evidence type="ECO:0000313" key="3">
    <source>
        <dbReference type="Proteomes" id="UP001162162"/>
    </source>
</evidence>
<dbReference type="InterPro" id="IPR052739">
    <property type="entry name" value="FAAH2"/>
</dbReference>
<dbReference type="InterPro" id="IPR023631">
    <property type="entry name" value="Amidase_dom"/>
</dbReference>
<comment type="caution">
    <text evidence="2">The sequence shown here is derived from an EMBL/GenBank/DDBJ whole genome shotgun (WGS) entry which is preliminary data.</text>
</comment>
<dbReference type="Pfam" id="PF01425">
    <property type="entry name" value="Amidase"/>
    <property type="match status" value="1"/>
</dbReference>
<dbReference type="Gene3D" id="3.90.1300.10">
    <property type="entry name" value="Amidase signature (AS) domain"/>
    <property type="match status" value="1"/>
</dbReference>
<reference evidence="2" key="1">
    <citation type="journal article" date="2023" name="Insect Mol. Biol.">
        <title>Genome sequencing provides insights into the evolution of gene families encoding plant cell wall-degrading enzymes in longhorned beetles.</title>
        <authorList>
            <person name="Shin N.R."/>
            <person name="Okamura Y."/>
            <person name="Kirsch R."/>
            <person name="Pauchet Y."/>
        </authorList>
    </citation>
    <scope>NUCLEOTIDE SEQUENCE</scope>
    <source>
        <strain evidence="2">AMC_N1</strain>
    </source>
</reference>
<keyword evidence="3" id="KW-1185">Reference proteome</keyword>
<dbReference type="AlphaFoldDB" id="A0AAV8XIX9"/>
<dbReference type="PANTHER" id="PTHR43372">
    <property type="entry name" value="FATTY-ACID AMIDE HYDROLASE"/>
    <property type="match status" value="1"/>
</dbReference>
<protein>
    <recommendedName>
        <fullName evidence="1">Amidase domain-containing protein</fullName>
    </recommendedName>
</protein>
<dbReference type="Proteomes" id="UP001162162">
    <property type="component" value="Unassembled WGS sequence"/>
</dbReference>
<dbReference type="GO" id="GO:0012505">
    <property type="term" value="C:endomembrane system"/>
    <property type="evidence" value="ECO:0007669"/>
    <property type="project" value="TreeGrafter"/>
</dbReference>
<sequence>MQISNSRTVSIKGHYPYCYDEKFKDALVLGPMTRYAKDLRLMMKILLGDKLTTQLKLNQRVDLNKLKVYFMEDNDSVIETRVDPAIKSGVRTAVKYLKANFQCQIIEHKFKEFQYVITACAKDVFSIKDLPNPLKGILSQVMRTQIWQWRLSNAFFGQSQYSPHLLNYQLLLKVFETLIPDHSQEVAALKKTVTEHLGENGILLYPTNVSSATKHNEFFFTASSASYAVLANSLGCPATNVPCGFDKNGMPIGIQVIASPNQDRLCLAVAEELEKCFGGWMPPK</sequence>
<gene>
    <name evidence="2" type="ORF">NQ318_003336</name>
</gene>
<evidence type="ECO:0000313" key="2">
    <source>
        <dbReference type="EMBL" id="KAJ8938032.1"/>
    </source>
</evidence>
<dbReference type="InterPro" id="IPR036928">
    <property type="entry name" value="AS_sf"/>
</dbReference>
<dbReference type="SUPFAM" id="SSF75304">
    <property type="entry name" value="Amidase signature (AS) enzymes"/>
    <property type="match status" value="1"/>
</dbReference>
<organism evidence="2 3">
    <name type="scientific">Aromia moschata</name>
    <dbReference type="NCBI Taxonomy" id="1265417"/>
    <lineage>
        <taxon>Eukaryota</taxon>
        <taxon>Metazoa</taxon>
        <taxon>Ecdysozoa</taxon>
        <taxon>Arthropoda</taxon>
        <taxon>Hexapoda</taxon>
        <taxon>Insecta</taxon>
        <taxon>Pterygota</taxon>
        <taxon>Neoptera</taxon>
        <taxon>Endopterygota</taxon>
        <taxon>Coleoptera</taxon>
        <taxon>Polyphaga</taxon>
        <taxon>Cucujiformia</taxon>
        <taxon>Chrysomeloidea</taxon>
        <taxon>Cerambycidae</taxon>
        <taxon>Cerambycinae</taxon>
        <taxon>Callichromatini</taxon>
        <taxon>Aromia</taxon>
    </lineage>
</organism>
<proteinExistence type="predicted"/>
<name>A0AAV8XIX9_9CUCU</name>